<accession>A0AAV7PI46</accession>
<proteinExistence type="predicted"/>
<dbReference type="AlphaFoldDB" id="A0AAV7PI46"/>
<name>A0AAV7PI46_PLEWA</name>
<keyword evidence="2" id="KW-1185">Reference proteome</keyword>
<evidence type="ECO:0000313" key="1">
    <source>
        <dbReference type="EMBL" id="KAJ1126879.1"/>
    </source>
</evidence>
<reference evidence="1" key="1">
    <citation type="journal article" date="2022" name="bioRxiv">
        <title>Sequencing and chromosome-scale assembly of the giantPleurodeles waltlgenome.</title>
        <authorList>
            <person name="Brown T."/>
            <person name="Elewa A."/>
            <person name="Iarovenko S."/>
            <person name="Subramanian E."/>
            <person name="Araus A.J."/>
            <person name="Petzold A."/>
            <person name="Susuki M."/>
            <person name="Suzuki K.-i.T."/>
            <person name="Hayashi T."/>
            <person name="Toyoda A."/>
            <person name="Oliveira C."/>
            <person name="Osipova E."/>
            <person name="Leigh N.D."/>
            <person name="Simon A."/>
            <person name="Yun M.H."/>
        </authorList>
    </citation>
    <scope>NUCLEOTIDE SEQUENCE</scope>
    <source>
        <strain evidence="1">20211129_DDA</strain>
        <tissue evidence="1">Liver</tissue>
    </source>
</reference>
<gene>
    <name evidence="1" type="ORF">NDU88_005285</name>
</gene>
<dbReference type="Proteomes" id="UP001066276">
    <property type="component" value="Chromosome 7"/>
</dbReference>
<protein>
    <submittedName>
        <fullName evidence="1">Uncharacterized protein</fullName>
    </submittedName>
</protein>
<dbReference type="EMBL" id="JANPWB010000011">
    <property type="protein sequence ID" value="KAJ1126879.1"/>
    <property type="molecule type" value="Genomic_DNA"/>
</dbReference>
<organism evidence="1 2">
    <name type="scientific">Pleurodeles waltl</name>
    <name type="common">Iberian ribbed newt</name>
    <dbReference type="NCBI Taxonomy" id="8319"/>
    <lineage>
        <taxon>Eukaryota</taxon>
        <taxon>Metazoa</taxon>
        <taxon>Chordata</taxon>
        <taxon>Craniata</taxon>
        <taxon>Vertebrata</taxon>
        <taxon>Euteleostomi</taxon>
        <taxon>Amphibia</taxon>
        <taxon>Batrachia</taxon>
        <taxon>Caudata</taxon>
        <taxon>Salamandroidea</taxon>
        <taxon>Salamandridae</taxon>
        <taxon>Pleurodelinae</taxon>
        <taxon>Pleurodeles</taxon>
    </lineage>
</organism>
<comment type="caution">
    <text evidence="1">The sequence shown here is derived from an EMBL/GenBank/DDBJ whole genome shotgun (WGS) entry which is preliminary data.</text>
</comment>
<sequence length="71" mass="7730">MIVWAEFCWRDSAGFAIGSLSLTFGLADLRGCLYCGELRDLGRNTCSGCPPRPWYLGGRQHGGKLDLPPGL</sequence>
<evidence type="ECO:0000313" key="2">
    <source>
        <dbReference type="Proteomes" id="UP001066276"/>
    </source>
</evidence>